<protein>
    <submittedName>
        <fullName evidence="2">Uncharacterized protein</fullName>
    </submittedName>
</protein>
<dbReference type="OrthoDB" id="3693336at2"/>
<keyword evidence="3" id="KW-1185">Reference proteome</keyword>
<keyword evidence="1" id="KW-0732">Signal</keyword>
<gene>
    <name evidence="2" type="ORF">SAMN05216553_11955</name>
</gene>
<dbReference type="STRING" id="200378.SAMN05216553_11955"/>
<feature type="chain" id="PRO_5011764236" evidence="1">
    <location>
        <begin position="28"/>
        <end position="151"/>
    </location>
</feature>
<evidence type="ECO:0000256" key="1">
    <source>
        <dbReference type="SAM" id="SignalP"/>
    </source>
</evidence>
<dbReference type="InterPro" id="IPR046023">
    <property type="entry name" value="DUF5980"/>
</dbReference>
<dbReference type="RefSeq" id="WP_143036151.1">
    <property type="nucleotide sequence ID" value="NZ_FNCC01000019.1"/>
</dbReference>
<dbReference type="Proteomes" id="UP000199623">
    <property type="component" value="Unassembled WGS sequence"/>
</dbReference>
<dbReference type="AlphaFoldDB" id="A0A1G8BGI7"/>
<feature type="signal peptide" evidence="1">
    <location>
        <begin position="1"/>
        <end position="27"/>
    </location>
</feature>
<sequence>MKVRTTRSVLALAAVFLLAFAGTPAVAAAQTWQLEQFTRTSRMCVQQGDRNHGSYFIYIVTGTWSTDLKVGMLGLPPGWTATEYSLPPGENHKDPDGSVMVNGFIGVQGPASVELGTYYAYIWVTDGVVLEKLPTDIIVTTDDWVTCMNKS</sequence>
<dbReference type="EMBL" id="FNCC01000019">
    <property type="protein sequence ID" value="SDH32241.1"/>
    <property type="molecule type" value="Genomic_DNA"/>
</dbReference>
<organism evidence="2 3">
    <name type="scientific">Lentzea fradiae</name>
    <dbReference type="NCBI Taxonomy" id="200378"/>
    <lineage>
        <taxon>Bacteria</taxon>
        <taxon>Bacillati</taxon>
        <taxon>Actinomycetota</taxon>
        <taxon>Actinomycetes</taxon>
        <taxon>Pseudonocardiales</taxon>
        <taxon>Pseudonocardiaceae</taxon>
        <taxon>Lentzea</taxon>
    </lineage>
</organism>
<reference evidence="3" key="1">
    <citation type="submission" date="2016-10" db="EMBL/GenBank/DDBJ databases">
        <authorList>
            <person name="Varghese N."/>
            <person name="Submissions S."/>
        </authorList>
    </citation>
    <scope>NUCLEOTIDE SEQUENCE [LARGE SCALE GENOMIC DNA]</scope>
    <source>
        <strain evidence="3">CGMCC 4.3506</strain>
    </source>
</reference>
<dbReference type="Pfam" id="PF19410">
    <property type="entry name" value="DUF5980"/>
    <property type="match status" value="1"/>
</dbReference>
<evidence type="ECO:0000313" key="2">
    <source>
        <dbReference type="EMBL" id="SDH32241.1"/>
    </source>
</evidence>
<accession>A0A1G8BGI7</accession>
<evidence type="ECO:0000313" key="3">
    <source>
        <dbReference type="Proteomes" id="UP000199623"/>
    </source>
</evidence>
<proteinExistence type="predicted"/>
<name>A0A1G8BGI7_9PSEU</name>